<proteinExistence type="predicted"/>
<sequence length="48" mass="5107">MGGNQISYKGNATLLTKSLADPSRENGFVKLAIPPKNSIAYKVSINAK</sequence>
<accession>A0A6J4NQM0</accession>
<dbReference type="EMBL" id="CADCUR010000079">
    <property type="protein sequence ID" value="CAA9390989.1"/>
    <property type="molecule type" value="Genomic_DNA"/>
</dbReference>
<dbReference type="AlphaFoldDB" id="A0A6J4NQM0"/>
<protein>
    <submittedName>
        <fullName evidence="1">Uncharacterized protein</fullName>
    </submittedName>
</protein>
<gene>
    <name evidence="1" type="ORF">AVDCRST_MAG74-986</name>
</gene>
<name>A0A6J4NQM0_9BACT</name>
<organism evidence="1">
    <name type="scientific">uncultured Pyrinomonadaceae bacterium</name>
    <dbReference type="NCBI Taxonomy" id="2283094"/>
    <lineage>
        <taxon>Bacteria</taxon>
        <taxon>Pseudomonadati</taxon>
        <taxon>Acidobacteriota</taxon>
        <taxon>Blastocatellia</taxon>
        <taxon>Blastocatellales</taxon>
        <taxon>Pyrinomonadaceae</taxon>
        <taxon>environmental samples</taxon>
    </lineage>
</organism>
<reference evidence="1" key="1">
    <citation type="submission" date="2020-02" db="EMBL/GenBank/DDBJ databases">
        <authorList>
            <person name="Meier V. D."/>
        </authorList>
    </citation>
    <scope>NUCLEOTIDE SEQUENCE</scope>
    <source>
        <strain evidence="1">AVDCRST_MAG74</strain>
    </source>
</reference>
<evidence type="ECO:0000313" key="1">
    <source>
        <dbReference type="EMBL" id="CAA9390989.1"/>
    </source>
</evidence>